<organism evidence="7 8">
    <name type="scientific">Aplysia californica</name>
    <name type="common">California sea hare</name>
    <dbReference type="NCBI Taxonomy" id="6500"/>
    <lineage>
        <taxon>Eukaryota</taxon>
        <taxon>Metazoa</taxon>
        <taxon>Spiralia</taxon>
        <taxon>Lophotrochozoa</taxon>
        <taxon>Mollusca</taxon>
        <taxon>Gastropoda</taxon>
        <taxon>Heterobranchia</taxon>
        <taxon>Euthyneura</taxon>
        <taxon>Tectipleura</taxon>
        <taxon>Aplysiida</taxon>
        <taxon>Aplysioidea</taxon>
        <taxon>Aplysiidae</taxon>
        <taxon>Aplysia</taxon>
    </lineage>
</organism>
<comment type="similarity">
    <text evidence="3">Belongs to the metallophosphoesterase superfamily. Purple acid phosphatase family.</text>
</comment>
<gene>
    <name evidence="8" type="primary">LOC101858534</name>
</gene>
<keyword evidence="4" id="KW-0812">Transmembrane</keyword>
<reference evidence="8" key="1">
    <citation type="submission" date="2025-08" db="UniProtKB">
        <authorList>
            <consortium name="RefSeq"/>
        </authorList>
    </citation>
    <scope>IDENTIFICATION</scope>
</reference>
<evidence type="ECO:0000256" key="1">
    <source>
        <dbReference type="ARBA" id="ARBA00022729"/>
    </source>
</evidence>
<dbReference type="InterPro" id="IPR004843">
    <property type="entry name" value="Calcineurin-like_PHP"/>
</dbReference>
<evidence type="ECO:0000313" key="8">
    <source>
        <dbReference type="RefSeq" id="XP_005111668.1"/>
    </source>
</evidence>
<evidence type="ECO:0000256" key="3">
    <source>
        <dbReference type="RuleBase" id="RU361203"/>
    </source>
</evidence>
<feature type="domain" description="Purple acid phosphatase N-terminal" evidence="6">
    <location>
        <begin position="51"/>
        <end position="144"/>
    </location>
</feature>
<dbReference type="SUPFAM" id="SSF49363">
    <property type="entry name" value="Purple acid phosphatase, N-terminal domain"/>
    <property type="match status" value="1"/>
</dbReference>
<keyword evidence="3" id="KW-0378">Hydrolase</keyword>
<dbReference type="InterPro" id="IPR029052">
    <property type="entry name" value="Metallo-depent_PP-like"/>
</dbReference>
<evidence type="ECO:0000259" key="5">
    <source>
        <dbReference type="Pfam" id="PF00149"/>
    </source>
</evidence>
<dbReference type="Proteomes" id="UP000694888">
    <property type="component" value="Unplaced"/>
</dbReference>
<dbReference type="EC" id="3.1.3.2" evidence="3"/>
<feature type="transmembrane region" description="Helical" evidence="4">
    <location>
        <begin position="498"/>
        <end position="515"/>
    </location>
</feature>
<keyword evidence="4" id="KW-0472">Membrane</keyword>
<dbReference type="InterPro" id="IPR041792">
    <property type="entry name" value="MPP_PAP"/>
</dbReference>
<evidence type="ECO:0000313" key="7">
    <source>
        <dbReference type="Proteomes" id="UP000694888"/>
    </source>
</evidence>
<accession>A0ABM0K8Y3</accession>
<feature type="signal peptide" evidence="3">
    <location>
        <begin position="1"/>
        <end position="28"/>
    </location>
</feature>
<evidence type="ECO:0000259" key="6">
    <source>
        <dbReference type="Pfam" id="PF16656"/>
    </source>
</evidence>
<comment type="catalytic activity">
    <reaction evidence="3">
        <text>a phosphate monoester + H2O = an alcohol + phosphate</text>
        <dbReference type="Rhea" id="RHEA:15017"/>
        <dbReference type="ChEBI" id="CHEBI:15377"/>
        <dbReference type="ChEBI" id="CHEBI:30879"/>
        <dbReference type="ChEBI" id="CHEBI:43474"/>
        <dbReference type="ChEBI" id="CHEBI:67140"/>
        <dbReference type="EC" id="3.1.3.2"/>
    </reaction>
</comment>
<dbReference type="Pfam" id="PF16656">
    <property type="entry name" value="Pur_ac_phosph_N"/>
    <property type="match status" value="1"/>
</dbReference>
<dbReference type="Gene3D" id="3.60.21.10">
    <property type="match status" value="1"/>
</dbReference>
<dbReference type="InterPro" id="IPR015914">
    <property type="entry name" value="PAPs_N"/>
</dbReference>
<keyword evidence="7" id="KW-1185">Reference proteome</keyword>
<dbReference type="InterPro" id="IPR008963">
    <property type="entry name" value="Purple_acid_Pase-like_N"/>
</dbReference>
<sequence length="526" mass="60698">MDFLFPVREMLVQAALLMLVLSPRYCHEQEQGMSNSLSSQLINEFKNEYHPQHIHISFGAFPTDVVIMWSTKEDVRGYVEYMVEPNDLKRALGIKVNASEHGEHALKFIHRAELQDLMPDTTYTYRVVSEGTESGSASEELKFKVPHNDPKGKHTFMVVADMGLRANKQLHFVCQEVVNGEYEAVFHIGDIAYNLHTSSGIVGDQFMEHVEIFATKVPYMTTPGDHEKELQGPSPYYEYRYRFSMPNAPWPMRVDSLWYSLDIGQTHFVSINTETFLYSSPLRDTQFMWLKEDLIKANKNRKSVPWLIVMGHQPLYCSQSVMEVDCAKENSVLRGLLEDLFYEQGVDLYLSGHKHSYERTLPMYGGRAFQTDYVNPMAPVYIVNGAMGYEYMVDEIRSKHFWLPFAQTDGKKELFARLNVLDGTRLIWSARAAESNEEVDTIQIVQRNHSSFGNAGPDAFRKIEYLQKSNQNKLNNLPPEPFIIIDSPPSTATQYRTFILYVVVFALALILFMFLRNPRMRRILKI</sequence>
<keyword evidence="1 3" id="KW-0732">Signal</keyword>
<keyword evidence="4" id="KW-1133">Transmembrane helix</keyword>
<protein>
    <recommendedName>
        <fullName evidence="3">Purple acid phosphatase</fullName>
        <ecNumber evidence="3">3.1.3.2</ecNumber>
    </recommendedName>
</protein>
<dbReference type="Pfam" id="PF00149">
    <property type="entry name" value="Metallophos"/>
    <property type="match status" value="1"/>
</dbReference>
<proteinExistence type="inferred from homology"/>
<dbReference type="SUPFAM" id="SSF56300">
    <property type="entry name" value="Metallo-dependent phosphatases"/>
    <property type="match status" value="1"/>
</dbReference>
<dbReference type="PANTHER" id="PTHR45867">
    <property type="entry name" value="PURPLE ACID PHOSPHATASE"/>
    <property type="match status" value="1"/>
</dbReference>
<dbReference type="GeneID" id="101858534"/>
<evidence type="ECO:0000256" key="2">
    <source>
        <dbReference type="ARBA" id="ARBA00023180"/>
    </source>
</evidence>
<dbReference type="Gene3D" id="2.60.40.380">
    <property type="entry name" value="Purple acid phosphatase-like, N-terminal"/>
    <property type="match status" value="1"/>
</dbReference>
<feature type="domain" description="Calcineurin-like phosphoesterase" evidence="5">
    <location>
        <begin position="155"/>
        <end position="357"/>
    </location>
</feature>
<feature type="chain" id="PRO_5044965885" description="Purple acid phosphatase" evidence="3">
    <location>
        <begin position="29"/>
        <end position="526"/>
    </location>
</feature>
<name>A0ABM0K8Y3_APLCA</name>
<dbReference type="CDD" id="cd00839">
    <property type="entry name" value="MPP_PAPs"/>
    <property type="match status" value="1"/>
</dbReference>
<dbReference type="RefSeq" id="XP_005111668.1">
    <property type="nucleotide sequence ID" value="XM_005111611.3"/>
</dbReference>
<keyword evidence="2" id="KW-0325">Glycoprotein</keyword>
<evidence type="ECO:0000256" key="4">
    <source>
        <dbReference type="SAM" id="Phobius"/>
    </source>
</evidence>